<keyword evidence="3 9" id="KW-0813">Transport</keyword>
<evidence type="ECO:0000313" key="12">
    <source>
        <dbReference type="Proteomes" id="UP000260665"/>
    </source>
</evidence>
<dbReference type="RefSeq" id="WP_117177309.1">
    <property type="nucleotide sequence ID" value="NZ_QFZK01000006.1"/>
</dbReference>
<dbReference type="InterPro" id="IPR001036">
    <property type="entry name" value="Acrflvin-R"/>
</dbReference>
<dbReference type="AlphaFoldDB" id="A0A3E1RBM0"/>
<evidence type="ECO:0000256" key="6">
    <source>
        <dbReference type="ARBA" id="ARBA00022692"/>
    </source>
</evidence>
<name>A0A3E1RBM0_9BURK</name>
<keyword evidence="6 9" id="KW-0812">Transmembrane</keyword>
<dbReference type="GO" id="GO:0009636">
    <property type="term" value="P:response to toxic substance"/>
    <property type="evidence" value="ECO:0007669"/>
    <property type="project" value="UniProtKB-ARBA"/>
</dbReference>
<feature type="transmembrane region" description="Helical" evidence="9">
    <location>
        <begin position="1004"/>
        <end position="1027"/>
    </location>
</feature>
<comment type="subcellular location">
    <subcellularLocation>
        <location evidence="1 9">Cell inner membrane</location>
        <topology evidence="1 9">Multi-pass membrane protein</topology>
    </subcellularLocation>
</comment>
<protein>
    <recommendedName>
        <fullName evidence="9">Efflux pump membrane transporter</fullName>
    </recommendedName>
</protein>
<comment type="similarity">
    <text evidence="2 9">Belongs to the resistance-nodulation-cell division (RND) (TC 2.A.6) family.</text>
</comment>
<dbReference type="SUPFAM" id="SSF82714">
    <property type="entry name" value="Multidrug efflux transporter AcrB TolC docking domain, DN and DC subdomains"/>
    <property type="match status" value="2"/>
</dbReference>
<organism evidence="11 12">
    <name type="scientific">Rhodoferax lacus</name>
    <dbReference type="NCBI Taxonomy" id="2184758"/>
    <lineage>
        <taxon>Bacteria</taxon>
        <taxon>Pseudomonadati</taxon>
        <taxon>Pseudomonadota</taxon>
        <taxon>Betaproteobacteria</taxon>
        <taxon>Burkholderiales</taxon>
        <taxon>Comamonadaceae</taxon>
        <taxon>Rhodoferax</taxon>
    </lineage>
</organism>
<dbReference type="EMBL" id="QFZK01000006">
    <property type="protein sequence ID" value="RFO96653.1"/>
    <property type="molecule type" value="Genomic_DNA"/>
</dbReference>
<accession>A0A3E1RBM0</accession>
<feature type="transmembrane region" description="Helical" evidence="9">
    <location>
        <begin position="927"/>
        <end position="951"/>
    </location>
</feature>
<gene>
    <name evidence="11" type="ORF">DIC66_11555</name>
</gene>
<dbReference type="Pfam" id="PF00873">
    <property type="entry name" value="ACR_tran"/>
    <property type="match status" value="1"/>
</dbReference>
<dbReference type="Gene3D" id="3.30.2090.10">
    <property type="entry name" value="Multidrug efflux transporter AcrB TolC docking domain, DN and DC subdomains"/>
    <property type="match status" value="2"/>
</dbReference>
<dbReference type="FunFam" id="3.30.70.1430:FF:000001">
    <property type="entry name" value="Efflux pump membrane transporter"/>
    <property type="match status" value="1"/>
</dbReference>
<evidence type="ECO:0000256" key="3">
    <source>
        <dbReference type="ARBA" id="ARBA00022448"/>
    </source>
</evidence>
<dbReference type="Proteomes" id="UP000260665">
    <property type="component" value="Unassembled WGS sequence"/>
</dbReference>
<evidence type="ECO:0000256" key="9">
    <source>
        <dbReference type="RuleBase" id="RU364070"/>
    </source>
</evidence>
<evidence type="ECO:0000256" key="5">
    <source>
        <dbReference type="ARBA" id="ARBA00022519"/>
    </source>
</evidence>
<keyword evidence="8 9" id="KW-0472">Membrane</keyword>
<keyword evidence="5 9" id="KW-0997">Cell inner membrane</keyword>
<dbReference type="NCBIfam" id="NF000282">
    <property type="entry name" value="RND_permease_1"/>
    <property type="match status" value="1"/>
</dbReference>
<dbReference type="PROSITE" id="PS50156">
    <property type="entry name" value="SSD"/>
    <property type="match status" value="1"/>
</dbReference>
<feature type="transmembrane region" description="Helical" evidence="9">
    <location>
        <begin position="541"/>
        <end position="559"/>
    </location>
</feature>
<evidence type="ECO:0000256" key="1">
    <source>
        <dbReference type="ARBA" id="ARBA00004429"/>
    </source>
</evidence>
<feature type="transmembrane region" description="Helical" evidence="9">
    <location>
        <begin position="398"/>
        <end position="419"/>
    </location>
</feature>
<dbReference type="FunFam" id="1.20.1640.10:FF:000001">
    <property type="entry name" value="Efflux pump membrane transporter"/>
    <property type="match status" value="1"/>
</dbReference>
<dbReference type="PANTHER" id="PTHR32063:SF11">
    <property type="entry name" value="CATION OR DRUG EFFLUX SYSTEM PROTEIN"/>
    <property type="match status" value="1"/>
</dbReference>
<dbReference type="SUPFAM" id="SSF82693">
    <property type="entry name" value="Multidrug efflux transporter AcrB pore domain, PN1, PN2, PC1 and PC2 subdomains"/>
    <property type="match status" value="4"/>
</dbReference>
<evidence type="ECO:0000259" key="10">
    <source>
        <dbReference type="PROSITE" id="PS50156"/>
    </source>
</evidence>
<feature type="transmembrane region" description="Helical" evidence="9">
    <location>
        <begin position="901"/>
        <end position="921"/>
    </location>
</feature>
<dbReference type="Gene3D" id="1.20.1640.10">
    <property type="entry name" value="Multidrug efflux transporter AcrB transmembrane domain"/>
    <property type="match status" value="2"/>
</dbReference>
<feature type="transmembrane region" description="Helical" evidence="9">
    <location>
        <begin position="440"/>
        <end position="460"/>
    </location>
</feature>
<dbReference type="GO" id="GO:0015562">
    <property type="term" value="F:efflux transmembrane transporter activity"/>
    <property type="evidence" value="ECO:0007669"/>
    <property type="project" value="InterPro"/>
</dbReference>
<comment type="caution">
    <text evidence="9">Lacks conserved residue(s) required for the propagation of feature annotation.</text>
</comment>
<dbReference type="InterPro" id="IPR004764">
    <property type="entry name" value="MdtF-like"/>
</dbReference>
<dbReference type="InterPro" id="IPR000731">
    <property type="entry name" value="SSD"/>
</dbReference>
<dbReference type="GO" id="GO:0042910">
    <property type="term" value="F:xenobiotic transmembrane transporter activity"/>
    <property type="evidence" value="ECO:0007669"/>
    <property type="project" value="TreeGrafter"/>
</dbReference>
<feature type="domain" description="SSD" evidence="10">
    <location>
        <begin position="368"/>
        <end position="497"/>
    </location>
</feature>
<evidence type="ECO:0000256" key="8">
    <source>
        <dbReference type="ARBA" id="ARBA00023136"/>
    </source>
</evidence>
<dbReference type="SUPFAM" id="SSF82866">
    <property type="entry name" value="Multidrug efflux transporter AcrB transmembrane domain"/>
    <property type="match status" value="2"/>
</dbReference>
<evidence type="ECO:0000313" key="11">
    <source>
        <dbReference type="EMBL" id="RFO96653.1"/>
    </source>
</evidence>
<comment type="caution">
    <text evidence="11">The sequence shown here is derived from an EMBL/GenBank/DDBJ whole genome shotgun (WGS) entry which is preliminary data.</text>
</comment>
<reference evidence="11 12" key="1">
    <citation type="submission" date="2018-05" db="EMBL/GenBank/DDBJ databases">
        <title>Rhodoferax soyangensis sp.nov., isolated from an oligotrophic freshwater lake.</title>
        <authorList>
            <person name="Park M."/>
        </authorList>
    </citation>
    <scope>NUCLEOTIDE SEQUENCE [LARGE SCALE GENOMIC DNA]</scope>
    <source>
        <strain evidence="11 12">IMCC26218</strain>
    </source>
</reference>
<evidence type="ECO:0000256" key="4">
    <source>
        <dbReference type="ARBA" id="ARBA00022475"/>
    </source>
</evidence>
<evidence type="ECO:0000256" key="2">
    <source>
        <dbReference type="ARBA" id="ARBA00010942"/>
    </source>
</evidence>
<dbReference type="NCBIfam" id="TIGR00915">
    <property type="entry name" value="2A0602"/>
    <property type="match status" value="1"/>
</dbReference>
<proteinExistence type="inferred from homology"/>
<dbReference type="OrthoDB" id="9176627at2"/>
<dbReference type="PRINTS" id="PR00702">
    <property type="entry name" value="ACRIFLAVINRP"/>
</dbReference>
<dbReference type="Gene3D" id="3.30.70.1430">
    <property type="entry name" value="Multidrug efflux transporter AcrB pore domain"/>
    <property type="match status" value="2"/>
</dbReference>
<evidence type="ECO:0000256" key="7">
    <source>
        <dbReference type="ARBA" id="ARBA00022989"/>
    </source>
</evidence>
<feature type="transmembrane region" description="Helical" evidence="9">
    <location>
        <begin position="876"/>
        <end position="894"/>
    </location>
</feature>
<dbReference type="Gene3D" id="3.30.70.1320">
    <property type="entry name" value="Multidrug efflux transporter AcrB pore domain like"/>
    <property type="match status" value="1"/>
</dbReference>
<keyword evidence="7 9" id="KW-1133">Transmembrane helix</keyword>
<feature type="transmembrane region" description="Helical" evidence="9">
    <location>
        <begin position="372"/>
        <end position="392"/>
    </location>
</feature>
<dbReference type="Gene3D" id="3.30.70.1440">
    <property type="entry name" value="Multidrug efflux transporter AcrB pore domain"/>
    <property type="match status" value="1"/>
</dbReference>
<sequence length="1050" mass="112207">MRFSHFFVRRPIFAIVLSILLTLVGAVAAFKLPISEFPEIVPPTVTVKASYPGASAQEIAETVAAPIEQELNGVDGILYLSSQSVGDGKLTISVVFKPGTNVDEAQSLVQNRVSIAESRLPEEVRRLGVSIKKASPDQLMVVMFVSPKGTHDQQYISNFVSGKVKDSLSRLEGVGDIYTRGARDFSMRIWLDPSRVATLGLTAPEVIAAVRRANVQVAAGVLNQPPAGSDGAYQVQVQAQGRLHDVEEFKSIVVATAANGGMVRLRDVARVEMGAQDYTESGFVDDQNAVAFSISQKPGSNALATADQILAQLEKLKTEFPEDLAFHAYYNPTEFIRASIDKVKDTIFEAAVMVSFAVLLFLGSWRAAVIPILAIPVSLVGTFAVMAGLGYSLNTLSLFGLVLAIGIVVDDAIVVVENVERHIEEGLSPAEAACRGMSEVGFALIAIALVLVAVFVPTAFIDGISGMFYRQFAVTIAASTVISALVSLTLSPALAAMLLKPKQAKHQQGLGGKWTEAFNRTFGRLSGRYVQLTGFTLSRRWLMVPLYLALVGLTGWRLAVTPTGFVPQLDRGYAIVSIQLPPGSTLERTTEVAHEAAQRLLKQAGVAHTAAFAGTDGATFTSSPNAAVIFTIFKDFKERARDQLDGPAMLAAMRKTLAPISNARVMVIPPPAVRGIGTGGGFKLQIRDIRGQGPQALQAVARDIADKASKLPSVAGAFTPFNAMTPQIKVDVDRSKSAMLGVSPDRVSEALQSYMGSVFVNDMNLMGRVWRVTAQADAPFRRNQDDLAGLQVRSSNGAMVPLGTLASFQPTTAPYRVPRYNLYPTAEVQGSSKPGFSTGETIAALETMLDAQMPAGFDYEWTELALQEKQAGSSTWVALTLAVLFVYLLLAALFESWWLPLSVVLIVPMCILAALAGVTWRGLDNNVLTQIGIVVLIGLAAKNAILIVEFARQAHAEGATPREAALAAARSRLRPILMTSLAFLMGSLPLVFSTGPGAEMRQSVGTAVFSGMIGVTLFGLLFTPLFFTLLTRKSSNAVASTLPQTAGVQA</sequence>
<dbReference type="GO" id="GO:0005886">
    <property type="term" value="C:plasma membrane"/>
    <property type="evidence" value="ECO:0007669"/>
    <property type="project" value="UniProtKB-SubCell"/>
</dbReference>
<keyword evidence="12" id="KW-1185">Reference proteome</keyword>
<keyword evidence="4" id="KW-1003">Cell membrane</keyword>
<feature type="transmembrane region" description="Helical" evidence="9">
    <location>
        <begin position="347"/>
        <end position="365"/>
    </location>
</feature>
<feature type="transmembrane region" description="Helical" evidence="9">
    <location>
        <begin position="972"/>
        <end position="992"/>
    </location>
</feature>
<dbReference type="PANTHER" id="PTHR32063">
    <property type="match status" value="1"/>
</dbReference>
<dbReference type="InterPro" id="IPR027463">
    <property type="entry name" value="AcrB_DN_DC_subdom"/>
</dbReference>
<feature type="transmembrane region" description="Helical" evidence="9">
    <location>
        <begin position="472"/>
        <end position="499"/>
    </location>
</feature>